<dbReference type="Gene3D" id="1.20.5.420">
    <property type="entry name" value="Immunoglobulin FC, subunit C"/>
    <property type="match status" value="1"/>
</dbReference>
<comment type="function">
    <text evidence="8">Part of ribonuclease P, a protein complex that generates mature tRNA molecules by cleaving their 5'-ends.</text>
</comment>
<sequence>MTGVILFGKGLEQLRKVVKDLAIQRSYLLFNYAVDRVKKGDLNLARRYIRLGLKLLRKANASKPYVYRRYVCKNCYIPLIPGLTARVRIKSNKKQIITTTTCLMCGWVSRKPCEKRKGR</sequence>
<protein>
    <recommendedName>
        <fullName evidence="8">Ribonuclease P protein component 4</fullName>
        <shortName evidence="8">RNase P component 4</shortName>
        <ecNumber evidence="8">3.1.26.5</ecNumber>
    </recommendedName>
    <alternativeName>
        <fullName evidence="8">Rpp21</fullName>
    </alternativeName>
</protein>
<comment type="subunit">
    <text evidence="8">Consists of a catalytic RNA component and at least 4-5 protein subunits.</text>
</comment>
<keyword evidence="2 8" id="KW-0819">tRNA processing</keyword>
<dbReference type="EMBL" id="NBVN01000002">
    <property type="protein sequence ID" value="PUA33374.1"/>
    <property type="molecule type" value="Genomic_DNA"/>
</dbReference>
<dbReference type="PANTHER" id="PTHR14742:SF0">
    <property type="entry name" value="RIBONUCLEASE P PROTEIN SUBUNIT P21"/>
    <property type="match status" value="1"/>
</dbReference>
<feature type="binding site" evidence="8">
    <location>
        <position position="75"/>
    </location>
    <ligand>
        <name>Zn(2+)</name>
        <dbReference type="ChEBI" id="CHEBI:29105"/>
    </ligand>
</feature>
<dbReference type="GO" id="GO:0005737">
    <property type="term" value="C:cytoplasm"/>
    <property type="evidence" value="ECO:0007669"/>
    <property type="project" value="UniProtKB-SubCell"/>
</dbReference>
<feature type="binding site" evidence="8">
    <location>
        <position position="105"/>
    </location>
    <ligand>
        <name>Zn(2+)</name>
        <dbReference type="ChEBI" id="CHEBI:29105"/>
    </ligand>
</feature>
<dbReference type="Pfam" id="PF04032">
    <property type="entry name" value="Rpr2"/>
    <property type="match status" value="1"/>
</dbReference>
<comment type="catalytic activity">
    <reaction evidence="8">
        <text>Endonucleolytic cleavage of RNA, removing 5'-extranucleotides from tRNA precursor.</text>
        <dbReference type="EC" id="3.1.26.5"/>
    </reaction>
</comment>
<keyword evidence="7 8" id="KW-0862">Zinc</keyword>
<dbReference type="InterPro" id="IPR007175">
    <property type="entry name" value="Rpr2/Snm1/Rpp21"/>
</dbReference>
<gene>
    <name evidence="8" type="primary">rnp4</name>
    <name evidence="9" type="ORF">B7O98_02815</name>
</gene>
<evidence type="ECO:0000256" key="2">
    <source>
        <dbReference type="ARBA" id="ARBA00022694"/>
    </source>
</evidence>
<dbReference type="InterPro" id="IPR016432">
    <property type="entry name" value="RNP4"/>
</dbReference>
<keyword evidence="1 8" id="KW-0963">Cytoplasm</keyword>
<comment type="cofactor">
    <cofactor evidence="8">
        <name>Zn(2+)</name>
        <dbReference type="ChEBI" id="CHEBI:29105"/>
    </cofactor>
    <text evidence="8">Binds 1 zinc ion per subunit.</text>
</comment>
<evidence type="ECO:0000256" key="7">
    <source>
        <dbReference type="ARBA" id="ARBA00022833"/>
    </source>
</evidence>
<comment type="caution">
    <text evidence="9">The sequence shown here is derived from an EMBL/GenBank/DDBJ whole genome shotgun (WGS) entry which is preliminary data.</text>
</comment>
<comment type="subcellular location">
    <subcellularLocation>
        <location evidence="8">Cytoplasm</location>
    </subcellularLocation>
</comment>
<dbReference type="Proteomes" id="UP000244093">
    <property type="component" value="Unassembled WGS sequence"/>
</dbReference>
<name>A0A2R7Y763_9CREN</name>
<evidence type="ECO:0000256" key="1">
    <source>
        <dbReference type="ARBA" id="ARBA00022490"/>
    </source>
</evidence>
<evidence type="ECO:0000313" key="9">
    <source>
        <dbReference type="EMBL" id="PUA33374.1"/>
    </source>
</evidence>
<feature type="binding site" evidence="8">
    <location>
        <position position="102"/>
    </location>
    <ligand>
        <name>Zn(2+)</name>
        <dbReference type="ChEBI" id="CHEBI:29105"/>
    </ligand>
</feature>
<keyword evidence="3 8" id="KW-0540">Nuclease</keyword>
<evidence type="ECO:0000256" key="5">
    <source>
        <dbReference type="ARBA" id="ARBA00022759"/>
    </source>
</evidence>
<dbReference type="GO" id="GO:0008270">
    <property type="term" value="F:zinc ion binding"/>
    <property type="evidence" value="ECO:0007669"/>
    <property type="project" value="UniProtKB-UniRule"/>
</dbReference>
<keyword evidence="5 8" id="KW-0255">Endonuclease</keyword>
<dbReference type="Gene3D" id="6.20.50.20">
    <property type="match status" value="1"/>
</dbReference>
<dbReference type="PIRSF" id="PIRSF004878">
    <property type="entry name" value="RNase_P_4"/>
    <property type="match status" value="1"/>
</dbReference>
<accession>A0A2R7Y763</accession>
<keyword evidence="4 8" id="KW-0479">Metal-binding</keyword>
<dbReference type="HAMAP" id="MF_00757">
    <property type="entry name" value="RNase_P_4"/>
    <property type="match status" value="1"/>
</dbReference>
<comment type="similarity">
    <text evidence="8">Belongs to the eukaryotic/archaeal RNase P protein component 4 family.</text>
</comment>
<evidence type="ECO:0000256" key="8">
    <source>
        <dbReference type="HAMAP-Rule" id="MF_00757"/>
    </source>
</evidence>
<organism evidence="9 10">
    <name type="scientific">Zestosphaera tikiterensis</name>
    <dbReference type="NCBI Taxonomy" id="1973259"/>
    <lineage>
        <taxon>Archaea</taxon>
        <taxon>Thermoproteota</taxon>
        <taxon>Thermoprotei</taxon>
        <taxon>Desulfurococcales</taxon>
        <taxon>Desulfurococcaceae</taxon>
        <taxon>Zestosphaera</taxon>
    </lineage>
</organism>
<reference evidence="9 10" key="1">
    <citation type="journal article" date="2018" name="Syst. Appl. Microbiol.">
        <title>A new symbiotic nanoarchaeote (Candidatus Nanoclepta minutus) and its host (Zestosphaera tikiterensis gen. nov., sp. nov.) from a New Zealand hot spring.</title>
        <authorList>
            <person name="St John E."/>
            <person name="Liu Y."/>
            <person name="Podar M."/>
            <person name="Stott M.B."/>
            <person name="Meneghin J."/>
            <person name="Chen Z."/>
            <person name="Lagutin K."/>
            <person name="Mitchell K."/>
            <person name="Reysenbach A.L."/>
        </authorList>
    </citation>
    <scope>NUCLEOTIDE SEQUENCE [LARGE SCALE GENOMIC DNA]</scope>
    <source>
        <strain evidence="9">NZ3</strain>
    </source>
</reference>
<proteinExistence type="inferred from homology"/>
<dbReference type="GO" id="GO:0001682">
    <property type="term" value="P:tRNA 5'-leader removal"/>
    <property type="evidence" value="ECO:0007669"/>
    <property type="project" value="UniProtKB-UniRule"/>
</dbReference>
<feature type="binding site" evidence="8">
    <location>
        <position position="72"/>
    </location>
    <ligand>
        <name>Zn(2+)</name>
        <dbReference type="ChEBI" id="CHEBI:29105"/>
    </ligand>
</feature>
<dbReference type="PANTHER" id="PTHR14742">
    <property type="entry name" value="RIBONUCLEASE P SUBUNIT P21"/>
    <property type="match status" value="1"/>
</dbReference>
<dbReference type="GO" id="GO:0004526">
    <property type="term" value="F:ribonuclease P activity"/>
    <property type="evidence" value="ECO:0007669"/>
    <property type="project" value="UniProtKB-UniRule"/>
</dbReference>
<dbReference type="GO" id="GO:0030677">
    <property type="term" value="C:ribonuclease P complex"/>
    <property type="evidence" value="ECO:0007669"/>
    <property type="project" value="UniProtKB-UniRule"/>
</dbReference>
<evidence type="ECO:0000256" key="3">
    <source>
        <dbReference type="ARBA" id="ARBA00022722"/>
    </source>
</evidence>
<dbReference type="AlphaFoldDB" id="A0A2R7Y763"/>
<evidence type="ECO:0000256" key="4">
    <source>
        <dbReference type="ARBA" id="ARBA00022723"/>
    </source>
</evidence>
<keyword evidence="6 8" id="KW-0378">Hydrolase</keyword>
<dbReference type="EC" id="3.1.26.5" evidence="8"/>
<evidence type="ECO:0000313" key="10">
    <source>
        <dbReference type="Proteomes" id="UP000244093"/>
    </source>
</evidence>
<evidence type="ECO:0000256" key="6">
    <source>
        <dbReference type="ARBA" id="ARBA00022801"/>
    </source>
</evidence>